<protein>
    <submittedName>
        <fullName evidence="1">Uncharacterized protein</fullName>
    </submittedName>
</protein>
<comment type="caution">
    <text evidence="1">The sequence shown here is derived from an EMBL/GenBank/DDBJ whole genome shotgun (WGS) entry which is preliminary data.</text>
</comment>
<sequence length="308" mass="35202">MMNILTSDNTNTSISKQDLNMYWHNNLTKFNAIITLKEPSMRDYITVANVAMIPEITSCQIWLAAIKLINQARWDQFQNPTKMYTDTGKLLWFKASTCLKLGNTITSLCFTANNNQRSITNHTWYLLTAENNPTKTSTFIGLKGITTTPCQQTTITSISSACKNRLDIQLKNSIPKPSQTFYAKVLGKTTLYDIENIPINNRTLILGSESLTINYWSTCFLAIYLVSQILKEIKTFNNNPWIGLTNTLFWSKKLEKTSINTSNSCTSIVLTCNQYPERQRRLSEIQRICENELLTGNQTRLPWSIKAY</sequence>
<keyword evidence="2" id="KW-1185">Reference proteome</keyword>
<dbReference type="EMBL" id="NXGM01000040">
    <property type="protein sequence ID" value="PIM95414.1"/>
    <property type="molecule type" value="Genomic_DNA"/>
</dbReference>
<proteinExistence type="predicted"/>
<evidence type="ECO:0000313" key="2">
    <source>
        <dbReference type="Proteomes" id="UP000228684"/>
    </source>
</evidence>
<accession>A0ABX4MIK4</accession>
<name>A0ABX4MIK4_9HYPH</name>
<evidence type="ECO:0000313" key="1">
    <source>
        <dbReference type="EMBL" id="PIM95414.1"/>
    </source>
</evidence>
<dbReference type="Proteomes" id="UP000228684">
    <property type="component" value="Unassembled WGS sequence"/>
</dbReference>
<gene>
    <name evidence="1" type="ORF">magneo_203</name>
</gene>
<organism evidence="1 2">
    <name type="scientific">Candidatus Hodgkinia cicadicola</name>
    <dbReference type="NCBI Taxonomy" id="573658"/>
    <lineage>
        <taxon>Bacteria</taxon>
        <taxon>Pseudomonadati</taxon>
        <taxon>Pseudomonadota</taxon>
        <taxon>Alphaproteobacteria</taxon>
        <taxon>Hyphomicrobiales</taxon>
        <taxon>Candidatus Hodgkinia</taxon>
    </lineage>
</organism>
<reference evidence="1" key="1">
    <citation type="submission" date="2017-09" db="EMBL/GenBank/DDBJ databases">
        <authorList>
            <person name="Campbell M.A."/>
            <person name="Lukasik P."/>
            <person name="Simon C."/>
            <person name="McCutcheon J.P."/>
        </authorList>
    </citation>
    <scope>NUCLEOTIDE SEQUENCE [LARGE SCALE GENOMIC DNA]</scope>
    <source>
        <strain evidence="1">MAGNEO</strain>
    </source>
</reference>